<dbReference type="PANTHER" id="PTHR34135">
    <property type="entry name" value="LYSOZYME"/>
    <property type="match status" value="1"/>
</dbReference>
<evidence type="ECO:0000313" key="2">
    <source>
        <dbReference type="EMBL" id="MBB3171707.1"/>
    </source>
</evidence>
<reference evidence="2 3" key="1">
    <citation type="submission" date="2020-08" db="EMBL/GenBank/DDBJ databases">
        <title>Sequencing the genomes of 1000 actinobacteria strains.</title>
        <authorList>
            <person name="Klenk H.-P."/>
        </authorList>
    </citation>
    <scope>NUCLEOTIDE SEQUENCE [LARGE SCALE GENOMIC DNA]</scope>
    <source>
        <strain evidence="2 3">DSM 22242</strain>
    </source>
</reference>
<evidence type="ECO:0000256" key="1">
    <source>
        <dbReference type="ARBA" id="ARBA00010646"/>
    </source>
</evidence>
<dbReference type="InterPro" id="IPR017853">
    <property type="entry name" value="GH"/>
</dbReference>
<name>A0A7W5GQ07_9ACTN</name>
<dbReference type="EMBL" id="JACHYA010000005">
    <property type="protein sequence ID" value="MBB3171707.1"/>
    <property type="molecule type" value="Genomic_DNA"/>
</dbReference>
<dbReference type="InterPro" id="IPR002053">
    <property type="entry name" value="Glyco_hydro_25"/>
</dbReference>
<dbReference type="GO" id="GO:0003796">
    <property type="term" value="F:lysozyme activity"/>
    <property type="evidence" value="ECO:0007669"/>
    <property type="project" value="InterPro"/>
</dbReference>
<dbReference type="RefSeq" id="WP_161555351.1">
    <property type="nucleotide sequence ID" value="NZ_JACHYA010000005.1"/>
</dbReference>
<sequence length="231" mass="25122">MSPYNWEGLVRSDGRWDYFEDGQLASRWGIDVSEHQKAIDWGQVAAAGVEFAFVRIGNRGATKGLLRVDDCFLANATGAKGAGIQTESYFFSQAITEEEAEEEAAFAIQQVQEANGQGAAISLIAYDHEPVETEGARANALSGEQLSLNTAAFCGVVAQAGFQPLVYGNRRSLFRLSEEVRSACPVWLAEYNTPSPTAPLDFVLWQYSNAGSVPGISINVDLNIWFNQPST</sequence>
<dbReference type="Pfam" id="PF01183">
    <property type="entry name" value="Glyco_hydro_25"/>
    <property type="match status" value="1"/>
</dbReference>
<comment type="caution">
    <text evidence="2">The sequence shown here is derived from an EMBL/GenBank/DDBJ whole genome shotgun (WGS) entry which is preliminary data.</text>
</comment>
<organism evidence="2 3">
    <name type="scientific">Parvibacter caecicola</name>
    <dbReference type="NCBI Taxonomy" id="747645"/>
    <lineage>
        <taxon>Bacteria</taxon>
        <taxon>Bacillati</taxon>
        <taxon>Actinomycetota</taxon>
        <taxon>Coriobacteriia</taxon>
        <taxon>Coriobacteriales</taxon>
        <taxon>Coriobacteriaceae</taxon>
        <taxon>Parvibacter</taxon>
    </lineage>
</organism>
<dbReference type="PANTHER" id="PTHR34135:SF2">
    <property type="entry name" value="LYSOZYME"/>
    <property type="match status" value="1"/>
</dbReference>
<evidence type="ECO:0000313" key="3">
    <source>
        <dbReference type="Proteomes" id="UP000530850"/>
    </source>
</evidence>
<gene>
    <name evidence="2" type="ORF">FHR31_001533</name>
</gene>
<protein>
    <submittedName>
        <fullName evidence="2">GH25 family lysozyme M1 (1,4-beta-N-acetylmuramidase)</fullName>
    </submittedName>
</protein>
<proteinExistence type="inferred from homology"/>
<dbReference type="GO" id="GO:0009253">
    <property type="term" value="P:peptidoglycan catabolic process"/>
    <property type="evidence" value="ECO:0007669"/>
    <property type="project" value="InterPro"/>
</dbReference>
<dbReference type="SUPFAM" id="SSF51445">
    <property type="entry name" value="(Trans)glycosidases"/>
    <property type="match status" value="1"/>
</dbReference>
<dbReference type="PROSITE" id="PS51904">
    <property type="entry name" value="GLYCOSYL_HYDROL_F25_2"/>
    <property type="match status" value="1"/>
</dbReference>
<dbReference type="GO" id="GO:0016998">
    <property type="term" value="P:cell wall macromolecule catabolic process"/>
    <property type="evidence" value="ECO:0007669"/>
    <property type="project" value="InterPro"/>
</dbReference>
<accession>A0A7W5GQ07</accession>
<comment type="similarity">
    <text evidence="1">Belongs to the glycosyl hydrolase 25 family.</text>
</comment>
<dbReference type="Gene3D" id="3.20.20.80">
    <property type="entry name" value="Glycosidases"/>
    <property type="match status" value="1"/>
</dbReference>
<dbReference type="Proteomes" id="UP000530850">
    <property type="component" value="Unassembled WGS sequence"/>
</dbReference>
<dbReference type="GO" id="GO:0016052">
    <property type="term" value="P:carbohydrate catabolic process"/>
    <property type="evidence" value="ECO:0007669"/>
    <property type="project" value="TreeGrafter"/>
</dbReference>
<dbReference type="AlphaFoldDB" id="A0A7W5GQ07"/>